<dbReference type="InterPro" id="IPR029058">
    <property type="entry name" value="AB_hydrolase_fold"/>
</dbReference>
<dbReference type="STRING" id="418985.A0A1V9WYI7"/>
<keyword evidence="2 4" id="KW-0378">Hydrolase</keyword>
<evidence type="ECO:0000256" key="2">
    <source>
        <dbReference type="ARBA" id="ARBA00022801"/>
    </source>
</evidence>
<dbReference type="InterPro" id="IPR000639">
    <property type="entry name" value="Epox_hydrolase-like"/>
</dbReference>
<dbReference type="Proteomes" id="UP000192247">
    <property type="component" value="Unassembled WGS sequence"/>
</dbReference>
<proteinExistence type="inferred from homology"/>
<evidence type="ECO:0000313" key="5">
    <source>
        <dbReference type="Proteomes" id="UP000192247"/>
    </source>
</evidence>
<accession>A0A1V9WYI7</accession>
<dbReference type="SUPFAM" id="SSF53474">
    <property type="entry name" value="alpha/beta-Hydrolases"/>
    <property type="match status" value="1"/>
</dbReference>
<dbReference type="OrthoDB" id="190201at2759"/>
<dbReference type="InParanoid" id="A0A1V9WYI7"/>
<name>A0A1V9WYI7_9ACAR</name>
<dbReference type="GO" id="GO:0016787">
    <property type="term" value="F:hydrolase activity"/>
    <property type="evidence" value="ECO:0007669"/>
    <property type="project" value="UniProtKB-KW"/>
</dbReference>
<reference evidence="4 5" key="1">
    <citation type="journal article" date="2017" name="Gigascience">
        <title>Draft genome of the honey bee ectoparasitic mite, Tropilaelaps mercedesae, is shaped by the parasitic life history.</title>
        <authorList>
            <person name="Dong X."/>
            <person name="Armstrong S.D."/>
            <person name="Xia D."/>
            <person name="Makepeace B.L."/>
            <person name="Darby A.C."/>
            <person name="Kadowaki T."/>
        </authorList>
    </citation>
    <scope>NUCLEOTIDE SEQUENCE [LARGE SCALE GENOMIC DNA]</scope>
    <source>
        <strain evidence="4">Wuxi-XJTLU</strain>
    </source>
</reference>
<evidence type="ECO:0000256" key="1">
    <source>
        <dbReference type="ARBA" id="ARBA00008645"/>
    </source>
</evidence>
<comment type="caution">
    <text evidence="4">The sequence shown here is derived from an EMBL/GenBank/DDBJ whole genome shotgun (WGS) entry which is preliminary data.</text>
</comment>
<keyword evidence="5" id="KW-1185">Reference proteome</keyword>
<dbReference type="PANTHER" id="PTHR43798">
    <property type="entry name" value="MONOACYLGLYCEROL LIPASE"/>
    <property type="match status" value="1"/>
</dbReference>
<dbReference type="InterPro" id="IPR050266">
    <property type="entry name" value="AB_hydrolase_sf"/>
</dbReference>
<dbReference type="Gene3D" id="3.40.50.1820">
    <property type="entry name" value="alpha/beta hydrolase"/>
    <property type="match status" value="1"/>
</dbReference>
<comment type="similarity">
    <text evidence="1">Belongs to the AB hydrolase superfamily.</text>
</comment>
<dbReference type="InterPro" id="IPR000073">
    <property type="entry name" value="AB_hydrolase_1"/>
</dbReference>
<gene>
    <name evidence="4" type="ORF">BIW11_14300</name>
</gene>
<feature type="domain" description="AB hydrolase-1" evidence="3">
    <location>
        <begin position="138"/>
        <end position="228"/>
    </location>
</feature>
<dbReference type="Pfam" id="PF00561">
    <property type="entry name" value="Abhydrolase_1"/>
    <property type="match status" value="1"/>
</dbReference>
<evidence type="ECO:0000313" key="4">
    <source>
        <dbReference type="EMBL" id="OQR66221.1"/>
    </source>
</evidence>
<dbReference type="EMBL" id="MNPL01033352">
    <property type="protein sequence ID" value="OQR66221.1"/>
    <property type="molecule type" value="Genomic_DNA"/>
</dbReference>
<sequence length="408" mass="45260">MICMAMSVYAGACNIASFPWAVTLYCSECGEATVPPPVSSIDTSQPVNLDGGTTLGNMLAVLAKRLAAVGRTVSRTVSSYELRIPVPHGHIAAKVWGYPESVSVPNRRVMAAHGWQDNANSFDPLVTHPEMGLHRLFTPNSEDKGLCIVALDFTGHGFSSRLPPGSIYTHHRYVLDIAVVANFLRWNKFTLIAHSMGAGMAFYFALMFPDRVAKVALFDGMFPFWYPASHYEWAIGNAYSSQAKYIGDVIGRTVRPPKEYTMDDYLAAASLATVRKYAKKYFPLTPEGSASTENMKILLERGSQPTSQGRFVLVRDPSVRFFFTELSGPLRLGEFLHRFDNTGMKMIAFMAEKGATFVCKDTYDILEEEASDHLASYKTVFIKGGSHHMHMNEPEKILPRLTEFLVAP</sequence>
<protein>
    <submittedName>
        <fullName evidence="4">Serine hydrolase protein-like</fullName>
    </submittedName>
</protein>
<dbReference type="PRINTS" id="PR00111">
    <property type="entry name" value="ABHYDROLASE"/>
</dbReference>
<dbReference type="GO" id="GO:0016020">
    <property type="term" value="C:membrane"/>
    <property type="evidence" value="ECO:0007669"/>
    <property type="project" value="TreeGrafter"/>
</dbReference>
<dbReference type="PANTHER" id="PTHR43798:SF14">
    <property type="entry name" value="SERINE HYDROLASE-LIKE PROTEIN DDB_G0286239"/>
    <property type="match status" value="1"/>
</dbReference>
<evidence type="ECO:0000259" key="3">
    <source>
        <dbReference type="Pfam" id="PF00561"/>
    </source>
</evidence>
<dbReference type="AlphaFoldDB" id="A0A1V9WYI7"/>
<organism evidence="4 5">
    <name type="scientific">Tropilaelaps mercedesae</name>
    <dbReference type="NCBI Taxonomy" id="418985"/>
    <lineage>
        <taxon>Eukaryota</taxon>
        <taxon>Metazoa</taxon>
        <taxon>Ecdysozoa</taxon>
        <taxon>Arthropoda</taxon>
        <taxon>Chelicerata</taxon>
        <taxon>Arachnida</taxon>
        <taxon>Acari</taxon>
        <taxon>Parasitiformes</taxon>
        <taxon>Mesostigmata</taxon>
        <taxon>Gamasina</taxon>
        <taxon>Dermanyssoidea</taxon>
        <taxon>Laelapidae</taxon>
        <taxon>Tropilaelaps</taxon>
    </lineage>
</organism>
<dbReference type="PRINTS" id="PR00412">
    <property type="entry name" value="EPOXHYDRLASE"/>
</dbReference>